<dbReference type="PANTHER" id="PTHR11106:SF27">
    <property type="entry name" value="MACRO DOMAIN-CONTAINING PROTEIN"/>
    <property type="match status" value="1"/>
</dbReference>
<dbReference type="SMART" id="SM00506">
    <property type="entry name" value="A1pp"/>
    <property type="match status" value="1"/>
</dbReference>
<dbReference type="Pfam" id="PF01661">
    <property type="entry name" value="Macro"/>
    <property type="match status" value="1"/>
</dbReference>
<dbReference type="Proteomes" id="UP000277537">
    <property type="component" value="Unassembled WGS sequence"/>
</dbReference>
<dbReference type="PROSITE" id="PS51154">
    <property type="entry name" value="MACRO"/>
    <property type="match status" value="1"/>
</dbReference>
<organism evidence="3 4">
    <name type="scientific">Acinetobacter johnsonii</name>
    <dbReference type="NCBI Taxonomy" id="40214"/>
    <lineage>
        <taxon>Bacteria</taxon>
        <taxon>Pseudomonadati</taxon>
        <taxon>Pseudomonadota</taxon>
        <taxon>Gammaproteobacteria</taxon>
        <taxon>Moraxellales</taxon>
        <taxon>Moraxellaceae</taxon>
        <taxon>Acinetobacter</taxon>
    </lineage>
</organism>
<evidence type="ECO:0000259" key="1">
    <source>
        <dbReference type="PROSITE" id="PS51154"/>
    </source>
</evidence>
<dbReference type="CDD" id="cd02908">
    <property type="entry name" value="Macro_OAADPr_deacetylase"/>
    <property type="match status" value="1"/>
</dbReference>
<name>A0A239S1A4_ACIJO</name>
<dbReference type="EMBL" id="JAOCBE010000003">
    <property type="protein sequence ID" value="MDH0971187.1"/>
    <property type="molecule type" value="Genomic_DNA"/>
</dbReference>
<evidence type="ECO:0000313" key="3">
    <source>
        <dbReference type="EMBL" id="RSE13288.1"/>
    </source>
</evidence>
<dbReference type="RefSeq" id="WP_016658769.1">
    <property type="nucleotide sequence ID" value="NZ_CP068198.1"/>
</dbReference>
<accession>A0A239S1A4</accession>
<dbReference type="PANTHER" id="PTHR11106">
    <property type="entry name" value="GANGLIOSIDE INDUCED DIFFERENTIATION ASSOCIATED PROTEIN 2-RELATED"/>
    <property type="match status" value="1"/>
</dbReference>
<dbReference type="SUPFAM" id="SSF52949">
    <property type="entry name" value="Macro domain-like"/>
    <property type="match status" value="1"/>
</dbReference>
<reference evidence="2" key="2">
    <citation type="submission" date="2022-09" db="EMBL/GenBank/DDBJ databases">
        <title>Intensive care unit water sources are persistently colonized with multi-drug resistant bacteria and are the site of extensive horizontal gene transfer of antibiotic resistance genes.</title>
        <authorList>
            <person name="Diorio-Toth L."/>
        </authorList>
    </citation>
    <scope>NUCLEOTIDE SEQUENCE</scope>
    <source>
        <strain evidence="2">GD03920</strain>
    </source>
</reference>
<dbReference type="InterPro" id="IPR002589">
    <property type="entry name" value="Macro_dom"/>
</dbReference>
<protein>
    <submittedName>
        <fullName evidence="3">Macro domain-containing protein</fullName>
    </submittedName>
</protein>
<dbReference type="Gene3D" id="3.40.220.10">
    <property type="entry name" value="Leucine Aminopeptidase, subunit E, domain 1"/>
    <property type="match status" value="1"/>
</dbReference>
<dbReference type="EMBL" id="RHXE01000151">
    <property type="protein sequence ID" value="RSE13288.1"/>
    <property type="molecule type" value="Genomic_DNA"/>
</dbReference>
<reference evidence="3 4" key="1">
    <citation type="submission" date="2018-10" db="EMBL/GenBank/DDBJ databases">
        <title>Transmission dynamics of multidrug resistant bacteria on intensive care unit surfaces.</title>
        <authorList>
            <person name="D'Souza A.W."/>
            <person name="Potter R.F."/>
            <person name="Wallace M."/>
            <person name="Shupe A."/>
            <person name="Patel S."/>
            <person name="Sun S."/>
            <person name="Gul D."/>
            <person name="Kwon J.H."/>
            <person name="Andleeb S."/>
            <person name="Burnham C.-A.D."/>
            <person name="Dantas G."/>
        </authorList>
    </citation>
    <scope>NUCLEOTIDE SEQUENCE [LARGE SCALE GENOMIC DNA]</scope>
    <source>
        <strain evidence="3 4">AJ_385</strain>
    </source>
</reference>
<proteinExistence type="predicted"/>
<dbReference type="SMR" id="A0A239S1A4"/>
<dbReference type="InterPro" id="IPR043472">
    <property type="entry name" value="Macro_dom-like"/>
</dbReference>
<comment type="caution">
    <text evidence="3">The sequence shown here is derived from an EMBL/GenBank/DDBJ whole genome shotgun (WGS) entry which is preliminary data.</text>
</comment>
<dbReference type="Proteomes" id="UP001159915">
    <property type="component" value="Unassembled WGS sequence"/>
</dbReference>
<feature type="domain" description="Macro" evidence="1">
    <location>
        <begin position="1"/>
        <end position="174"/>
    </location>
</feature>
<sequence>MKKVHLIQADITAFAVHAIVNSANKSLLGGGGLDYVIHKKAGPLMKEECVRLNQEKGGCPTGQAEVTTAGNLPAKYLIHAVGPRWLDGEHNEPQLLCDAYSNALFKANEIHALTVSFPCISTGVYGFPPQKAAEIAIGTILSMLPQYDHVAEVFFICREDENYLIYKNILSNIDDPNIQILIS</sequence>
<gene>
    <name evidence="3" type="ORF">EGT73_19575</name>
    <name evidence="2" type="ORF">N5C10_18815</name>
</gene>
<evidence type="ECO:0000313" key="2">
    <source>
        <dbReference type="EMBL" id="MDH0971187.1"/>
    </source>
</evidence>
<dbReference type="AlphaFoldDB" id="A0A239S1A4"/>
<evidence type="ECO:0000313" key="4">
    <source>
        <dbReference type="Proteomes" id="UP000277537"/>
    </source>
</evidence>